<dbReference type="VEuPathDB" id="PlasmoDB:PVPAM_000015800"/>
<proteinExistence type="predicted"/>
<dbReference type="VEuPathDB" id="PlasmoDB:PVW1_040005700"/>
<accession>A0A565A7K7</accession>
<dbReference type="Pfam" id="PF05795">
    <property type="entry name" value="Plasmodium_Vir"/>
    <property type="match status" value="1"/>
</dbReference>
<evidence type="ECO:0000313" key="1">
    <source>
        <dbReference type="EMBL" id="VUZ99976.1"/>
    </source>
</evidence>
<dbReference type="Proteomes" id="UP000220605">
    <property type="component" value="Unassembled WGS sequence"/>
</dbReference>
<dbReference type="VEuPathDB" id="PlasmoDB:PVP01_0006890"/>
<dbReference type="EMBL" id="FLZR02000023">
    <property type="protein sequence ID" value="VUZ99976.1"/>
    <property type="molecule type" value="Genomic_DNA"/>
</dbReference>
<reference evidence="1" key="1">
    <citation type="submission" date="2016-07" db="EMBL/GenBank/DDBJ databases">
        <authorList>
            <consortium name="Pathogen Informatics"/>
        </authorList>
    </citation>
    <scope>NUCLEOTIDE SEQUENCE</scope>
</reference>
<name>A0A565A7K7_PLAVI</name>
<gene>
    <name evidence="1" type="ORF">PVP01_0006890</name>
</gene>
<sequence length="391" mass="45579">MEETTEDNYSDLFLKDSFNYGLYKNFTRNDINYEDNRYCSNNKRKFKGNREIYNLCNMYAKNLKQLSTIMEEEKDSKQHCRYLTFWINDNIRNIFKRHHFPENEQNRYMQAFLSVSHFVNGGLSKPHCDYYYDKRITMEIWKKWKDLYDYIRNERNIQEAIKTSKVSCEEYSTYYSYIEGIYNDYKEECCTKRDGNCPEYLDFREWCDKVDVLSKLTCTNSLRDDEHPVKSPVLIAGGEQGRQEETVVKEAGKGEQAENINRGRDRLSGSVEGVSLTKTIVTAGGMGTETRDILGHSDLVVGDKNEDPHNDNTPIPAKTIIYTSLGSVLPLVTLYRFTPLGSWVNTKILGKNKLMDNMKKNHYELLLNDVRNGDMSLNDTTYSISYNSAAK</sequence>
<dbReference type="VEuPathDB" id="PlasmoDB:PVX_009595"/>
<organism evidence="1">
    <name type="scientific">Plasmodium vivax</name>
    <name type="common">malaria parasite P. vivax</name>
    <dbReference type="NCBI Taxonomy" id="5855"/>
    <lineage>
        <taxon>Eukaryota</taxon>
        <taxon>Sar</taxon>
        <taxon>Alveolata</taxon>
        <taxon>Apicomplexa</taxon>
        <taxon>Aconoidasida</taxon>
        <taxon>Haemosporida</taxon>
        <taxon>Plasmodiidae</taxon>
        <taxon>Plasmodium</taxon>
        <taxon>Plasmodium (Plasmodium)</taxon>
    </lineage>
</organism>
<dbReference type="AlphaFoldDB" id="A0A565A7K7"/>
<protein>
    <submittedName>
        <fullName evidence="1">VIR protein</fullName>
    </submittedName>
</protein>
<dbReference type="OrthoDB" id="381445at2759"/>
<dbReference type="InterPro" id="IPR008780">
    <property type="entry name" value="Plasmodium_Vir"/>
</dbReference>